<name>A0A1Y2AI29_9FUNG</name>
<dbReference type="EMBL" id="MCOG01000252">
    <property type="protein sequence ID" value="ORY22166.1"/>
    <property type="molecule type" value="Genomic_DNA"/>
</dbReference>
<dbReference type="OrthoDB" id="422362at2759"/>
<proteinExistence type="predicted"/>
<dbReference type="GO" id="GO:0005634">
    <property type="term" value="C:nucleus"/>
    <property type="evidence" value="ECO:0007669"/>
    <property type="project" value="UniProtKB-SubCell"/>
</dbReference>
<evidence type="ECO:0000256" key="2">
    <source>
        <dbReference type="ARBA" id="ARBA00004123"/>
    </source>
</evidence>
<dbReference type="SUPFAM" id="SSF82199">
    <property type="entry name" value="SET domain"/>
    <property type="match status" value="1"/>
</dbReference>
<dbReference type="CDD" id="cd19172">
    <property type="entry name" value="SET_SETD2"/>
    <property type="match status" value="1"/>
</dbReference>
<dbReference type="Gene3D" id="1.20.930.10">
    <property type="entry name" value="Conserved domain common to transcription factors TFIIS, elongin A, CRSP70"/>
    <property type="match status" value="1"/>
</dbReference>
<dbReference type="InterPro" id="IPR035441">
    <property type="entry name" value="TFIIS/LEDGF_dom_sf"/>
</dbReference>
<dbReference type="InterPro" id="IPR003616">
    <property type="entry name" value="Post-SET_dom"/>
</dbReference>
<evidence type="ECO:0000256" key="3">
    <source>
        <dbReference type="ARBA" id="ARBA00004286"/>
    </source>
</evidence>
<protein>
    <submittedName>
        <fullName evidence="13">SET domain-containing protein</fullName>
    </submittedName>
</protein>
<comment type="function">
    <text evidence="1">Histone methyltransferase that trimethylates histone H3 'Lys-36' forming H3K36me3. Involved in transcription elongation as well as in transcription repression.</text>
</comment>
<dbReference type="Pfam" id="PF08711">
    <property type="entry name" value="Med26"/>
    <property type="match status" value="1"/>
</dbReference>
<dbReference type="InterPro" id="IPR017923">
    <property type="entry name" value="TFIIS_N"/>
</dbReference>
<evidence type="ECO:0000256" key="1">
    <source>
        <dbReference type="ARBA" id="ARBA00003901"/>
    </source>
</evidence>
<keyword evidence="7" id="KW-0949">S-adenosyl-L-methionine</keyword>
<dbReference type="PROSITE" id="PS50280">
    <property type="entry name" value="SET"/>
    <property type="match status" value="1"/>
</dbReference>
<evidence type="ECO:0000256" key="4">
    <source>
        <dbReference type="ARBA" id="ARBA00022454"/>
    </source>
</evidence>
<dbReference type="GO" id="GO:0046975">
    <property type="term" value="F:histone H3K36 methyltransferase activity"/>
    <property type="evidence" value="ECO:0007669"/>
    <property type="project" value="InterPro"/>
</dbReference>
<organism evidence="13 14">
    <name type="scientific">Neocallimastix californiae</name>
    <dbReference type="NCBI Taxonomy" id="1754190"/>
    <lineage>
        <taxon>Eukaryota</taxon>
        <taxon>Fungi</taxon>
        <taxon>Fungi incertae sedis</taxon>
        <taxon>Chytridiomycota</taxon>
        <taxon>Chytridiomycota incertae sedis</taxon>
        <taxon>Neocallimastigomycetes</taxon>
        <taxon>Neocallimastigales</taxon>
        <taxon>Neocallimastigaceae</taxon>
        <taxon>Neocallimastix</taxon>
    </lineage>
</organism>
<evidence type="ECO:0000256" key="7">
    <source>
        <dbReference type="ARBA" id="ARBA00022691"/>
    </source>
</evidence>
<dbReference type="InterPro" id="IPR044437">
    <property type="entry name" value="SETD2/Set2_SET"/>
</dbReference>
<dbReference type="PROSITE" id="PS51215">
    <property type="entry name" value="AWS"/>
    <property type="match status" value="1"/>
</dbReference>
<dbReference type="InterPro" id="IPR006560">
    <property type="entry name" value="AWS_dom"/>
</dbReference>
<comment type="subcellular location">
    <subcellularLocation>
        <location evidence="3">Chromosome</location>
    </subcellularLocation>
    <subcellularLocation>
        <location evidence="2">Nucleus</location>
    </subcellularLocation>
</comment>
<sequence>MENNELNAGNKDNKEIQSNNKNNDNQQNNNNESNNNEKSSTKISANEKVLSFLHQNSKNSVLEEAQKTYIHIENNEFIGNATGNVTEIGDYMPCMCKYRPDVDDPEMACGEESGCINRAVLIECANDCPCGKYCRNKRFQRKEYAQVEVFQTEKKGYGLRTLTPLKPGQFVMEYAGEIITYSDFLQRTQEYSKEGLKHFYFMSLKKDEMIDATRKGNLARFMNHSCNPNCELQKWVVGSRLRMGLFTLRNIEKNEELTFDYQFERYGNQAQPCYCGEPCCTGFIGGNKKSDLKSIMSEEPEKIDIKPKKSHRGRKSADFYDNDYVDPFSDDMLENGKSQGMDYLDDIPKFVRLMFNASKTKHVKKLLRRIEMTTSQQSLRTFMRFHGLSVLKIWIRTYKSELSLCEYILEILKKLPYSSKNLVTDLKLEDVIKPLCDSPEKNIASLSKELIDMWSQLHTVYKIPKLEPSEIKVNYFNIFNNIRNK</sequence>
<dbReference type="STRING" id="1754190.A0A1Y2AI29"/>
<feature type="domain" description="AWS" evidence="12">
    <location>
        <begin position="89"/>
        <end position="143"/>
    </location>
</feature>
<evidence type="ECO:0000259" key="12">
    <source>
        <dbReference type="PROSITE" id="PS51215"/>
    </source>
</evidence>
<dbReference type="GO" id="GO:0010468">
    <property type="term" value="P:regulation of gene expression"/>
    <property type="evidence" value="ECO:0007669"/>
    <property type="project" value="TreeGrafter"/>
</dbReference>
<feature type="region of interest" description="Disordered" evidence="9">
    <location>
        <begin position="1"/>
        <end position="42"/>
    </location>
</feature>
<keyword evidence="4" id="KW-0158">Chromosome</keyword>
<dbReference type="SMART" id="SM00508">
    <property type="entry name" value="PostSET"/>
    <property type="match status" value="1"/>
</dbReference>
<dbReference type="PROSITE" id="PS50868">
    <property type="entry name" value="POST_SET"/>
    <property type="match status" value="1"/>
</dbReference>
<dbReference type="Proteomes" id="UP000193920">
    <property type="component" value="Unassembled WGS sequence"/>
</dbReference>
<evidence type="ECO:0000256" key="8">
    <source>
        <dbReference type="ARBA" id="ARBA00023242"/>
    </source>
</evidence>
<evidence type="ECO:0000256" key="5">
    <source>
        <dbReference type="ARBA" id="ARBA00022603"/>
    </source>
</evidence>
<evidence type="ECO:0000259" key="10">
    <source>
        <dbReference type="PROSITE" id="PS50280"/>
    </source>
</evidence>
<reference evidence="13 14" key="1">
    <citation type="submission" date="2016-08" db="EMBL/GenBank/DDBJ databases">
        <title>A Parts List for Fungal Cellulosomes Revealed by Comparative Genomics.</title>
        <authorList>
            <consortium name="DOE Joint Genome Institute"/>
            <person name="Haitjema C.H."/>
            <person name="Gilmore S.P."/>
            <person name="Henske J.K."/>
            <person name="Solomon K.V."/>
            <person name="De Groot R."/>
            <person name="Kuo A."/>
            <person name="Mondo S.J."/>
            <person name="Salamov A.A."/>
            <person name="Labutti K."/>
            <person name="Zhao Z."/>
            <person name="Chiniquy J."/>
            <person name="Barry K."/>
            <person name="Brewer H.M."/>
            <person name="Purvine S.O."/>
            <person name="Wright A.T."/>
            <person name="Boxma B."/>
            <person name="Van Alen T."/>
            <person name="Hackstein J.H."/>
            <person name="Baker S.E."/>
            <person name="Grigoriev I.V."/>
            <person name="O'Malley M.A."/>
        </authorList>
    </citation>
    <scope>NUCLEOTIDE SEQUENCE [LARGE SCALE GENOMIC DNA]</scope>
    <source>
        <strain evidence="13 14">G1</strain>
    </source>
</reference>
<evidence type="ECO:0000313" key="14">
    <source>
        <dbReference type="Proteomes" id="UP000193920"/>
    </source>
</evidence>
<dbReference type="AlphaFoldDB" id="A0A1Y2AI29"/>
<comment type="caution">
    <text evidence="13">The sequence shown here is derived from an EMBL/GenBank/DDBJ whole genome shotgun (WGS) entry which is preliminary data.</text>
</comment>
<dbReference type="GO" id="GO:0005694">
    <property type="term" value="C:chromosome"/>
    <property type="evidence" value="ECO:0007669"/>
    <property type="project" value="UniProtKB-SubCell"/>
</dbReference>
<dbReference type="Gene3D" id="2.170.270.10">
    <property type="entry name" value="SET domain"/>
    <property type="match status" value="1"/>
</dbReference>
<dbReference type="InterPro" id="IPR046341">
    <property type="entry name" value="SET_dom_sf"/>
</dbReference>
<feature type="domain" description="SET" evidence="10">
    <location>
        <begin position="145"/>
        <end position="262"/>
    </location>
</feature>
<evidence type="ECO:0000256" key="6">
    <source>
        <dbReference type="ARBA" id="ARBA00022679"/>
    </source>
</evidence>
<dbReference type="PANTHER" id="PTHR46711">
    <property type="entry name" value="HISTONE-LYSINE N-METHYLTRANSFERASE SETD2"/>
    <property type="match status" value="1"/>
</dbReference>
<keyword evidence="8" id="KW-0539">Nucleus</keyword>
<dbReference type="Pfam" id="PF17907">
    <property type="entry name" value="AWS"/>
    <property type="match status" value="1"/>
</dbReference>
<dbReference type="InterPro" id="IPR042294">
    <property type="entry name" value="SETD2_animal"/>
</dbReference>
<feature type="domain" description="Post-SET" evidence="11">
    <location>
        <begin position="269"/>
        <end position="285"/>
    </location>
</feature>
<accession>A0A1Y2AI29</accession>
<keyword evidence="14" id="KW-1185">Reference proteome</keyword>
<dbReference type="InterPro" id="IPR001214">
    <property type="entry name" value="SET_dom"/>
</dbReference>
<keyword evidence="5" id="KW-0489">Methyltransferase</keyword>
<dbReference type="Pfam" id="PF00856">
    <property type="entry name" value="SET"/>
    <property type="match status" value="1"/>
</dbReference>
<evidence type="ECO:0000313" key="13">
    <source>
        <dbReference type="EMBL" id="ORY22166.1"/>
    </source>
</evidence>
<feature type="compositionally biased region" description="Low complexity" evidence="9">
    <location>
        <begin position="16"/>
        <end position="38"/>
    </location>
</feature>
<dbReference type="PANTHER" id="PTHR46711:SF1">
    <property type="entry name" value="HISTONE-LYSINE N-METHYLTRANSFERASE SETD2"/>
    <property type="match status" value="1"/>
</dbReference>
<dbReference type="SMART" id="SM00570">
    <property type="entry name" value="AWS"/>
    <property type="match status" value="1"/>
</dbReference>
<gene>
    <name evidence="13" type="ORF">LY90DRAFT_134343</name>
</gene>
<keyword evidence="6" id="KW-0808">Transferase</keyword>
<evidence type="ECO:0000259" key="11">
    <source>
        <dbReference type="PROSITE" id="PS50868"/>
    </source>
</evidence>
<evidence type="ECO:0000256" key="9">
    <source>
        <dbReference type="SAM" id="MobiDB-lite"/>
    </source>
</evidence>
<dbReference type="GO" id="GO:0032259">
    <property type="term" value="P:methylation"/>
    <property type="evidence" value="ECO:0007669"/>
    <property type="project" value="UniProtKB-KW"/>
</dbReference>
<dbReference type="SMART" id="SM00317">
    <property type="entry name" value="SET"/>
    <property type="match status" value="1"/>
</dbReference>